<protein>
    <recommendedName>
        <fullName evidence="3">Rhamnosyltransferase</fullName>
    </recommendedName>
</protein>
<gene>
    <name evidence="1" type="ORF">GCM10022262_12430</name>
</gene>
<keyword evidence="2" id="KW-1185">Reference proteome</keyword>
<comment type="caution">
    <text evidence="1">The sequence shown here is derived from an EMBL/GenBank/DDBJ whole genome shotgun (WGS) entry which is preliminary data.</text>
</comment>
<evidence type="ECO:0000313" key="2">
    <source>
        <dbReference type="Proteomes" id="UP001499841"/>
    </source>
</evidence>
<accession>A0ABP8ESB8</accession>
<proteinExistence type="predicted"/>
<dbReference type="Pfam" id="PF11316">
    <property type="entry name" value="Rhamno_transf"/>
    <property type="match status" value="1"/>
</dbReference>
<evidence type="ECO:0008006" key="3">
    <source>
        <dbReference type="Google" id="ProtNLM"/>
    </source>
</evidence>
<dbReference type="InterPro" id="IPR021466">
    <property type="entry name" value="Put_rhamnosyl_transferase"/>
</dbReference>
<name>A0ABP8ESB8_9MICO</name>
<organism evidence="1 2">
    <name type="scientific">Georgenia daeguensis</name>
    <dbReference type="NCBI Taxonomy" id="908355"/>
    <lineage>
        <taxon>Bacteria</taxon>
        <taxon>Bacillati</taxon>
        <taxon>Actinomycetota</taxon>
        <taxon>Actinomycetes</taxon>
        <taxon>Micrococcales</taxon>
        <taxon>Bogoriellaceae</taxon>
        <taxon>Georgenia</taxon>
    </lineage>
</organism>
<sequence>MPEFEHFLLTRFNVRHEVRASDDWLRHRLQYFESVCLPSVKAQTTKVDRWLVFLDAERDAWFEDRITRLAGDTFEPVWVDGPFLPEIAARETLARSSAPWVITTRMDNDDALARDFIEAIQSQFRHEREFLNFQAGLQLSEDGRLFYRSDPSNAFVSLVEPREELVTVFVDWHDRIAEHGPVRQIVAAPMWLQMVHGRNIGNQIRGIRANPALLAEWFDVHREAVPVDRLHLVADQVRSAAGLGLRVIRKPHRVVWALRVAINRIAAKR</sequence>
<dbReference type="EMBL" id="BAABBA010000005">
    <property type="protein sequence ID" value="GAA4286884.1"/>
    <property type="molecule type" value="Genomic_DNA"/>
</dbReference>
<dbReference type="Proteomes" id="UP001499841">
    <property type="component" value="Unassembled WGS sequence"/>
</dbReference>
<dbReference type="RefSeq" id="WP_345038893.1">
    <property type="nucleotide sequence ID" value="NZ_BAABBA010000005.1"/>
</dbReference>
<reference evidence="2" key="1">
    <citation type="journal article" date="2019" name="Int. J. Syst. Evol. Microbiol.">
        <title>The Global Catalogue of Microorganisms (GCM) 10K type strain sequencing project: providing services to taxonomists for standard genome sequencing and annotation.</title>
        <authorList>
            <consortium name="The Broad Institute Genomics Platform"/>
            <consortium name="The Broad Institute Genome Sequencing Center for Infectious Disease"/>
            <person name="Wu L."/>
            <person name="Ma J."/>
        </authorList>
    </citation>
    <scope>NUCLEOTIDE SEQUENCE [LARGE SCALE GENOMIC DNA]</scope>
    <source>
        <strain evidence="2">JCM 17459</strain>
    </source>
</reference>
<evidence type="ECO:0000313" key="1">
    <source>
        <dbReference type="EMBL" id="GAA4286884.1"/>
    </source>
</evidence>